<gene>
    <name evidence="1" type="ORF">QPK29_015685</name>
</gene>
<sequence length="116" mass="12216">MSRSLVHVLLSLLLLVSQQLSLAHGYTHWAEADDTLVQQVAADTDDDGTGKLPKPGLHDLCGQCAASAQIAFALPTSLRQFVPAELAYAVPAVPATPGICLLTACPFQSRAPPQAR</sequence>
<dbReference type="EMBL" id="JASNRB020000009">
    <property type="protein sequence ID" value="MFJ1469155.1"/>
    <property type="molecule type" value="Genomic_DNA"/>
</dbReference>
<accession>A0ACC7MC99</accession>
<reference evidence="1" key="1">
    <citation type="submission" date="2024-11" db="EMBL/GenBank/DDBJ databases">
        <title>Description of Massilia orientalis sp. nov., isolated from rhizosphere soil of Ageratina adenophora.</title>
        <authorList>
            <person name="Wang Y."/>
        </authorList>
    </citation>
    <scope>NUCLEOTIDE SEQUENCE</scope>
    <source>
        <strain evidence="1">YIM B02787</strain>
    </source>
</reference>
<evidence type="ECO:0000313" key="1">
    <source>
        <dbReference type="EMBL" id="MFJ1469155.1"/>
    </source>
</evidence>
<evidence type="ECO:0000313" key="2">
    <source>
        <dbReference type="Proteomes" id="UP001168096"/>
    </source>
</evidence>
<protein>
    <submittedName>
        <fullName evidence="1">Uncharacterized protein</fullName>
    </submittedName>
</protein>
<keyword evidence="2" id="KW-1185">Reference proteome</keyword>
<name>A0ACC7MC99_9BURK</name>
<proteinExistence type="predicted"/>
<organism evidence="1 2">
    <name type="scientific">Massilia orientalis</name>
    <dbReference type="NCBI Taxonomy" id="3050128"/>
    <lineage>
        <taxon>Bacteria</taxon>
        <taxon>Pseudomonadati</taxon>
        <taxon>Pseudomonadota</taxon>
        <taxon>Betaproteobacteria</taxon>
        <taxon>Burkholderiales</taxon>
        <taxon>Oxalobacteraceae</taxon>
        <taxon>Telluria group</taxon>
        <taxon>Massilia</taxon>
    </lineage>
</organism>
<dbReference type="Proteomes" id="UP001168096">
    <property type="component" value="Unassembled WGS sequence"/>
</dbReference>
<comment type="caution">
    <text evidence="1">The sequence shown here is derived from an EMBL/GenBank/DDBJ whole genome shotgun (WGS) entry which is preliminary data.</text>
</comment>